<dbReference type="EMBL" id="KI913123">
    <property type="protein sequence ID" value="ETV81804.1"/>
    <property type="molecule type" value="Genomic_DNA"/>
</dbReference>
<dbReference type="AlphaFoldDB" id="W4GS12"/>
<evidence type="ECO:0000256" key="1">
    <source>
        <dbReference type="SAM" id="MobiDB-lite"/>
    </source>
</evidence>
<protein>
    <submittedName>
        <fullName evidence="2">Uncharacterized protein</fullName>
    </submittedName>
</protein>
<feature type="compositionally biased region" description="Basic residues" evidence="1">
    <location>
        <begin position="1"/>
        <end position="12"/>
    </location>
</feature>
<evidence type="ECO:0000313" key="2">
    <source>
        <dbReference type="EMBL" id="ETV81804.1"/>
    </source>
</evidence>
<dbReference type="RefSeq" id="XP_009828541.1">
    <property type="nucleotide sequence ID" value="XM_009830239.1"/>
</dbReference>
<feature type="region of interest" description="Disordered" evidence="1">
    <location>
        <begin position="40"/>
        <end position="60"/>
    </location>
</feature>
<feature type="region of interest" description="Disordered" evidence="1">
    <location>
        <begin position="1"/>
        <end position="26"/>
    </location>
</feature>
<proteinExistence type="predicted"/>
<dbReference type="VEuPathDB" id="FungiDB:H257_05376"/>
<accession>W4GS12</accession>
<organism evidence="2">
    <name type="scientific">Aphanomyces astaci</name>
    <name type="common">Crayfish plague agent</name>
    <dbReference type="NCBI Taxonomy" id="112090"/>
    <lineage>
        <taxon>Eukaryota</taxon>
        <taxon>Sar</taxon>
        <taxon>Stramenopiles</taxon>
        <taxon>Oomycota</taxon>
        <taxon>Saprolegniomycetes</taxon>
        <taxon>Saprolegniales</taxon>
        <taxon>Verrucalvaceae</taxon>
        <taxon>Aphanomyces</taxon>
    </lineage>
</organism>
<dbReference type="GeneID" id="20807372"/>
<sequence>MPRQHSATKAKKQVTTTRPDGVPQRRHSECVNDVQSIIHHHNVPTDRDKEADDDMLCSPGSARSLSFADVVVKHS</sequence>
<gene>
    <name evidence="2" type="ORF">H257_05376</name>
</gene>
<name>W4GS12_APHAT</name>
<reference evidence="2" key="1">
    <citation type="submission" date="2013-12" db="EMBL/GenBank/DDBJ databases">
        <title>The Genome Sequence of Aphanomyces astaci APO3.</title>
        <authorList>
            <consortium name="The Broad Institute Genomics Platform"/>
            <person name="Russ C."/>
            <person name="Tyler B."/>
            <person name="van West P."/>
            <person name="Dieguez-Uribeondo J."/>
            <person name="Young S.K."/>
            <person name="Zeng Q."/>
            <person name="Gargeya S."/>
            <person name="Fitzgerald M."/>
            <person name="Abouelleil A."/>
            <person name="Alvarado L."/>
            <person name="Chapman S.B."/>
            <person name="Gainer-Dewar J."/>
            <person name="Goldberg J."/>
            <person name="Griggs A."/>
            <person name="Gujja S."/>
            <person name="Hansen M."/>
            <person name="Howarth C."/>
            <person name="Imamovic A."/>
            <person name="Ireland A."/>
            <person name="Larimer J."/>
            <person name="McCowan C."/>
            <person name="Murphy C."/>
            <person name="Pearson M."/>
            <person name="Poon T.W."/>
            <person name="Priest M."/>
            <person name="Roberts A."/>
            <person name="Saif S."/>
            <person name="Shea T."/>
            <person name="Sykes S."/>
            <person name="Wortman J."/>
            <person name="Nusbaum C."/>
            <person name="Birren B."/>
        </authorList>
    </citation>
    <scope>NUCLEOTIDE SEQUENCE [LARGE SCALE GENOMIC DNA]</scope>
    <source>
        <strain evidence="2">APO3</strain>
    </source>
</reference>